<comment type="caution">
    <text evidence="1">The sequence shown here is derived from an EMBL/GenBank/DDBJ whole genome shotgun (WGS) entry which is preliminary data.</text>
</comment>
<accession>A0ABD2QC22</accession>
<name>A0ABD2QC22_9PLAT</name>
<protein>
    <submittedName>
        <fullName evidence="1">Uncharacterized protein</fullName>
    </submittedName>
</protein>
<reference evidence="1 2" key="1">
    <citation type="submission" date="2024-11" db="EMBL/GenBank/DDBJ databases">
        <title>Adaptive evolution of stress response genes in parasites aligns with host niche diversity.</title>
        <authorList>
            <person name="Hahn C."/>
            <person name="Resl P."/>
        </authorList>
    </citation>
    <scope>NUCLEOTIDE SEQUENCE [LARGE SCALE GENOMIC DNA]</scope>
    <source>
        <strain evidence="1">EGGRZ-B1_66</strain>
        <tissue evidence="1">Body</tissue>
    </source>
</reference>
<dbReference type="AlphaFoldDB" id="A0ABD2QC22"/>
<organism evidence="1 2">
    <name type="scientific">Cichlidogyrus casuarinus</name>
    <dbReference type="NCBI Taxonomy" id="1844966"/>
    <lineage>
        <taxon>Eukaryota</taxon>
        <taxon>Metazoa</taxon>
        <taxon>Spiralia</taxon>
        <taxon>Lophotrochozoa</taxon>
        <taxon>Platyhelminthes</taxon>
        <taxon>Monogenea</taxon>
        <taxon>Monopisthocotylea</taxon>
        <taxon>Dactylogyridea</taxon>
        <taxon>Ancyrocephalidae</taxon>
        <taxon>Cichlidogyrus</taxon>
    </lineage>
</organism>
<dbReference type="Proteomes" id="UP001626550">
    <property type="component" value="Unassembled WGS sequence"/>
</dbReference>
<sequence length="160" mass="18784">MTVTQCAKRAAKRWGLVKRSCKSPKLGLAMYKALVRPLVETSTAVWDPTKSKLSDEIERIQQRVTRAITPGLEYHERNVKSSLDPLWFRRILAGLMQYHRMSSEKKEGRRRKERVLKVVDRSRMFFSRIPRIYEMLLRKITQMKGPKDSGRLPEPSLQRT</sequence>
<evidence type="ECO:0000313" key="2">
    <source>
        <dbReference type="Proteomes" id="UP001626550"/>
    </source>
</evidence>
<dbReference type="EMBL" id="JBJKFK010000434">
    <property type="protein sequence ID" value="KAL3317073.1"/>
    <property type="molecule type" value="Genomic_DNA"/>
</dbReference>
<evidence type="ECO:0000313" key="1">
    <source>
        <dbReference type="EMBL" id="KAL3317073.1"/>
    </source>
</evidence>
<keyword evidence="2" id="KW-1185">Reference proteome</keyword>
<gene>
    <name evidence="1" type="ORF">Ciccas_004268</name>
</gene>
<proteinExistence type="predicted"/>